<feature type="transmembrane region" description="Helical" evidence="7">
    <location>
        <begin position="46"/>
        <end position="67"/>
    </location>
</feature>
<feature type="transmembrane region" description="Helical" evidence="7">
    <location>
        <begin position="171"/>
        <end position="190"/>
    </location>
</feature>
<feature type="transmembrane region" description="Helical" evidence="7">
    <location>
        <begin position="219"/>
        <end position="244"/>
    </location>
</feature>
<dbReference type="PANTHER" id="PTHR23513">
    <property type="entry name" value="INTEGRAL MEMBRANE EFFLUX PROTEIN-RELATED"/>
    <property type="match status" value="1"/>
</dbReference>
<evidence type="ECO:0000256" key="3">
    <source>
        <dbReference type="ARBA" id="ARBA00022475"/>
    </source>
</evidence>
<evidence type="ECO:0000256" key="2">
    <source>
        <dbReference type="ARBA" id="ARBA00022448"/>
    </source>
</evidence>
<dbReference type="RefSeq" id="WP_229837903.1">
    <property type="nucleotide sequence ID" value="NZ_BMYZ01000002.1"/>
</dbReference>
<dbReference type="Pfam" id="PF05977">
    <property type="entry name" value="MFS_3"/>
    <property type="match status" value="1"/>
</dbReference>
<keyword evidence="3" id="KW-1003">Cell membrane</keyword>
<name>A0ABQ3B9D7_9GAMM</name>
<keyword evidence="2" id="KW-0813">Transport</keyword>
<dbReference type="InterPro" id="IPR010290">
    <property type="entry name" value="TM_effector"/>
</dbReference>
<dbReference type="Proteomes" id="UP000619761">
    <property type="component" value="Unassembled WGS sequence"/>
</dbReference>
<dbReference type="PRINTS" id="PR01988">
    <property type="entry name" value="EXPORTERBACE"/>
</dbReference>
<evidence type="ECO:0000256" key="5">
    <source>
        <dbReference type="ARBA" id="ARBA00022989"/>
    </source>
</evidence>
<feature type="transmembrane region" description="Helical" evidence="7">
    <location>
        <begin position="79"/>
        <end position="100"/>
    </location>
</feature>
<comment type="subcellular location">
    <subcellularLocation>
        <location evidence="1">Cell membrane</location>
        <topology evidence="1">Multi-pass membrane protein</topology>
    </subcellularLocation>
</comment>
<evidence type="ECO:0000256" key="7">
    <source>
        <dbReference type="SAM" id="Phobius"/>
    </source>
</evidence>
<feature type="transmembrane region" description="Helical" evidence="7">
    <location>
        <begin position="308"/>
        <end position="330"/>
    </location>
</feature>
<dbReference type="CDD" id="cd06173">
    <property type="entry name" value="MFS_MefA_like"/>
    <property type="match status" value="1"/>
</dbReference>
<evidence type="ECO:0000256" key="6">
    <source>
        <dbReference type="ARBA" id="ARBA00023136"/>
    </source>
</evidence>
<evidence type="ECO:0000256" key="4">
    <source>
        <dbReference type="ARBA" id="ARBA00022692"/>
    </source>
</evidence>
<protein>
    <submittedName>
        <fullName evidence="8">MFS transporter</fullName>
    </submittedName>
</protein>
<evidence type="ECO:0000256" key="1">
    <source>
        <dbReference type="ARBA" id="ARBA00004651"/>
    </source>
</evidence>
<gene>
    <name evidence="8" type="ORF">GCM10011613_25850</name>
</gene>
<dbReference type="EMBL" id="BMYZ01000002">
    <property type="protein sequence ID" value="GGY79734.1"/>
    <property type="molecule type" value="Genomic_DNA"/>
</dbReference>
<keyword evidence="4 7" id="KW-0812">Transmembrane</keyword>
<feature type="transmembrane region" description="Helical" evidence="7">
    <location>
        <begin position="250"/>
        <end position="273"/>
    </location>
</feature>
<evidence type="ECO:0000313" key="8">
    <source>
        <dbReference type="EMBL" id="GGY79734.1"/>
    </source>
</evidence>
<feature type="transmembrane region" description="Helical" evidence="7">
    <location>
        <begin position="17"/>
        <end position="40"/>
    </location>
</feature>
<sequence>MIILDPALAQNRDYKRFWFSQILSFMANQIVMMALAWHLYTLTHSALSLGYLGLVLFLPQVLLVLVVGQVADRYNRRKIILITQFLEAVISLTLCASVIFDIASSHWIFIAAFCIGGVRAFQGPALQALLPSLVGLDLLPKAIALGSASRQFATIAGPALGGLLFLGGTTFVYASSGLFFIIAFTQIFSIRFTEQTRQNAPLSWKVLTAGIQFIWQRKVVLGAISLDLFSVLLGGATALLPIYAEQILHVGAVGLGFLRAGPAIGALFLAVYLSRYPLQKNAGRTMFICVAIFGITTLIFGLSEWFFLSLIALIIMGAADMVSVVIRSTLVQLQTPNDMRGRVGAVNSIFIGASNQLGEFESGVTAEWLGVVPAVVVGGIGTLLVAALWLRLFPELYNWGKAEKPTSEN</sequence>
<dbReference type="Gene3D" id="1.20.1250.20">
    <property type="entry name" value="MFS general substrate transporter like domains"/>
    <property type="match status" value="1"/>
</dbReference>
<comment type="caution">
    <text evidence="8">The sequence shown here is derived from an EMBL/GenBank/DDBJ whole genome shotgun (WGS) entry which is preliminary data.</text>
</comment>
<proteinExistence type="predicted"/>
<keyword evidence="5 7" id="KW-1133">Transmembrane helix</keyword>
<keyword evidence="6 7" id="KW-0472">Membrane</keyword>
<dbReference type="InterPro" id="IPR036259">
    <property type="entry name" value="MFS_trans_sf"/>
</dbReference>
<feature type="transmembrane region" description="Helical" evidence="7">
    <location>
        <begin position="285"/>
        <end position="302"/>
    </location>
</feature>
<accession>A0ABQ3B9D7</accession>
<dbReference type="SUPFAM" id="SSF103473">
    <property type="entry name" value="MFS general substrate transporter"/>
    <property type="match status" value="1"/>
</dbReference>
<feature type="transmembrane region" description="Helical" evidence="7">
    <location>
        <begin position="368"/>
        <end position="390"/>
    </location>
</feature>
<keyword evidence="9" id="KW-1185">Reference proteome</keyword>
<dbReference type="InterPro" id="IPR022324">
    <property type="entry name" value="Bacilysin_exporter_BacE_put"/>
</dbReference>
<reference evidence="9" key="1">
    <citation type="journal article" date="2019" name="Int. J. Syst. Evol. Microbiol.">
        <title>The Global Catalogue of Microorganisms (GCM) 10K type strain sequencing project: providing services to taxonomists for standard genome sequencing and annotation.</title>
        <authorList>
            <consortium name="The Broad Institute Genomics Platform"/>
            <consortium name="The Broad Institute Genome Sequencing Center for Infectious Disease"/>
            <person name="Wu L."/>
            <person name="Ma J."/>
        </authorList>
    </citation>
    <scope>NUCLEOTIDE SEQUENCE [LARGE SCALE GENOMIC DNA]</scope>
    <source>
        <strain evidence="9">KCTC 32239</strain>
    </source>
</reference>
<dbReference type="PANTHER" id="PTHR23513:SF9">
    <property type="entry name" value="ENTEROBACTIN EXPORTER ENTS"/>
    <property type="match status" value="1"/>
</dbReference>
<evidence type="ECO:0000313" key="9">
    <source>
        <dbReference type="Proteomes" id="UP000619761"/>
    </source>
</evidence>
<organism evidence="8 9">
    <name type="scientific">Cellvibrio zantedeschiae</name>
    <dbReference type="NCBI Taxonomy" id="1237077"/>
    <lineage>
        <taxon>Bacteria</taxon>
        <taxon>Pseudomonadati</taxon>
        <taxon>Pseudomonadota</taxon>
        <taxon>Gammaproteobacteria</taxon>
        <taxon>Cellvibrionales</taxon>
        <taxon>Cellvibrionaceae</taxon>
        <taxon>Cellvibrio</taxon>
    </lineage>
</organism>